<protein>
    <submittedName>
        <fullName evidence="2">Uncharacterized protein</fullName>
    </submittedName>
</protein>
<sequence>MPEQTQSQPQPNSKKNIPFPLIVLLVCVAVVVAAYAYQKYSFMSEPTTVKTPSEEPAQGNEDSGTCKNLCGNGVCEEIVCMTIGCPCAETPTTCPQDCK</sequence>
<accession>A0A1F7VCC0</accession>
<evidence type="ECO:0000313" key="3">
    <source>
        <dbReference type="Proteomes" id="UP000178264"/>
    </source>
</evidence>
<dbReference type="Proteomes" id="UP000178264">
    <property type="component" value="Unassembled WGS sequence"/>
</dbReference>
<reference evidence="2 3" key="1">
    <citation type="journal article" date="2016" name="Nat. Commun.">
        <title>Thousands of microbial genomes shed light on interconnected biogeochemical processes in an aquifer system.</title>
        <authorList>
            <person name="Anantharaman K."/>
            <person name="Brown C.T."/>
            <person name="Hug L.A."/>
            <person name="Sharon I."/>
            <person name="Castelle C.J."/>
            <person name="Probst A.J."/>
            <person name="Thomas B.C."/>
            <person name="Singh A."/>
            <person name="Wilkins M.J."/>
            <person name="Karaoz U."/>
            <person name="Brodie E.L."/>
            <person name="Williams K.H."/>
            <person name="Hubbard S.S."/>
            <person name="Banfield J.F."/>
        </authorList>
    </citation>
    <scope>NUCLEOTIDE SEQUENCE [LARGE SCALE GENOMIC DNA]</scope>
</reference>
<organism evidence="2 3">
    <name type="scientific">Candidatus Uhrbacteria bacterium RIFCSPLOWO2_02_FULL_49_11</name>
    <dbReference type="NCBI Taxonomy" id="1802409"/>
    <lineage>
        <taxon>Bacteria</taxon>
        <taxon>Candidatus Uhriibacteriota</taxon>
    </lineage>
</organism>
<feature type="transmembrane region" description="Helical" evidence="1">
    <location>
        <begin position="17"/>
        <end position="37"/>
    </location>
</feature>
<keyword evidence="1" id="KW-1133">Transmembrane helix</keyword>
<name>A0A1F7VCC0_9BACT</name>
<dbReference type="EMBL" id="MGER01000039">
    <property type="protein sequence ID" value="OGL88095.1"/>
    <property type="molecule type" value="Genomic_DNA"/>
</dbReference>
<keyword evidence="1" id="KW-0472">Membrane</keyword>
<keyword evidence="1" id="KW-0812">Transmembrane</keyword>
<comment type="caution">
    <text evidence="2">The sequence shown here is derived from an EMBL/GenBank/DDBJ whole genome shotgun (WGS) entry which is preliminary data.</text>
</comment>
<evidence type="ECO:0000256" key="1">
    <source>
        <dbReference type="SAM" id="Phobius"/>
    </source>
</evidence>
<proteinExistence type="predicted"/>
<dbReference type="AlphaFoldDB" id="A0A1F7VCC0"/>
<evidence type="ECO:0000313" key="2">
    <source>
        <dbReference type="EMBL" id="OGL88095.1"/>
    </source>
</evidence>
<gene>
    <name evidence="2" type="ORF">A3I42_03615</name>
</gene>